<feature type="binding site" evidence="3">
    <location>
        <position position="64"/>
    </location>
    <ligand>
        <name>a divalent metal cation</name>
        <dbReference type="ChEBI" id="CHEBI:60240"/>
        <label>2</label>
    </ligand>
</feature>
<dbReference type="PANTHER" id="PTHR13799">
    <property type="entry name" value="NGG1 INTERACTING FACTOR 3"/>
    <property type="match status" value="1"/>
</dbReference>
<dbReference type="Proteomes" id="UP000524246">
    <property type="component" value="Unassembled WGS sequence"/>
</dbReference>
<dbReference type="SUPFAM" id="SSF102705">
    <property type="entry name" value="NIF3 (NGG1p interacting factor 3)-like"/>
    <property type="match status" value="1"/>
</dbReference>
<dbReference type="GO" id="GO:0005737">
    <property type="term" value="C:cytoplasm"/>
    <property type="evidence" value="ECO:0007669"/>
    <property type="project" value="TreeGrafter"/>
</dbReference>
<comment type="similarity">
    <text evidence="1">Belongs to the GTP cyclohydrolase I type 2/NIF3 family.</text>
</comment>
<evidence type="ECO:0000256" key="1">
    <source>
        <dbReference type="ARBA" id="ARBA00006964"/>
    </source>
</evidence>
<evidence type="ECO:0000313" key="4">
    <source>
        <dbReference type="EMBL" id="NMC64117.1"/>
    </source>
</evidence>
<dbReference type="InterPro" id="IPR036069">
    <property type="entry name" value="DUF34/NIF3_sf"/>
</dbReference>
<evidence type="ECO:0000256" key="2">
    <source>
        <dbReference type="ARBA" id="ARBA00022723"/>
    </source>
</evidence>
<proteinExistence type="inferred from homology"/>
<feature type="binding site" evidence="3">
    <location>
        <position position="215"/>
    </location>
    <ligand>
        <name>a divalent metal cation</name>
        <dbReference type="ChEBI" id="CHEBI:60240"/>
        <label>2</label>
    </ligand>
</feature>
<gene>
    <name evidence="4" type="ORF">GYA55_13215</name>
</gene>
<organism evidence="4 5">
    <name type="scientific">SAR324 cluster bacterium</name>
    <dbReference type="NCBI Taxonomy" id="2024889"/>
    <lineage>
        <taxon>Bacteria</taxon>
        <taxon>Deltaproteobacteria</taxon>
        <taxon>SAR324 cluster</taxon>
    </lineage>
</organism>
<protein>
    <submittedName>
        <fullName evidence="4">Nif3-like dinuclear metal center hexameric protein</fullName>
    </submittedName>
</protein>
<dbReference type="PANTHER" id="PTHR13799:SF14">
    <property type="entry name" value="GTP CYCLOHYDROLASE 1 TYPE 2 HOMOLOG"/>
    <property type="match status" value="1"/>
</dbReference>
<accession>A0A7X9FTX1</accession>
<dbReference type="InterPro" id="IPR002678">
    <property type="entry name" value="DUF34/NIF3"/>
</dbReference>
<sequence>MFRDKIIHFCEEYLRTKNFNDYCHNGLQVEGKSEVQRIVGGVSISTRLIEEALRLKAQMLIVHHGFFGNSIPQPPVIRGVTKLRLKTILENDLNLCGFHLPLDAHPQIGNNASLCRLLGLKNLKPYDVGFIGELNRALKRDDFLRKVNMLLKTQSMILDYGPKMIRKVCVISGGASPSYEGAFVAGADTLLCGDIQEYVVRGVEECGMNLINAGHYNTEKLGVENLLKLLSKKFKIETHFVDIPCNV</sequence>
<dbReference type="EMBL" id="JAAZON010000604">
    <property type="protein sequence ID" value="NMC64117.1"/>
    <property type="molecule type" value="Genomic_DNA"/>
</dbReference>
<reference evidence="4 5" key="1">
    <citation type="journal article" date="2020" name="Biotechnol. Biofuels">
        <title>New insights from the biogas microbiome by comprehensive genome-resolved metagenomics of nearly 1600 species originating from multiple anaerobic digesters.</title>
        <authorList>
            <person name="Campanaro S."/>
            <person name="Treu L."/>
            <person name="Rodriguez-R L.M."/>
            <person name="Kovalovszki A."/>
            <person name="Ziels R.M."/>
            <person name="Maus I."/>
            <person name="Zhu X."/>
            <person name="Kougias P.G."/>
            <person name="Basile A."/>
            <person name="Luo G."/>
            <person name="Schluter A."/>
            <person name="Konstantinidis K.T."/>
            <person name="Angelidaki I."/>
        </authorList>
    </citation>
    <scope>NUCLEOTIDE SEQUENCE [LARGE SCALE GENOMIC DNA]</scope>
    <source>
        <strain evidence="4">AS27yjCOA_65</strain>
    </source>
</reference>
<feature type="binding site" evidence="3">
    <location>
        <position position="219"/>
    </location>
    <ligand>
        <name>a divalent metal cation</name>
        <dbReference type="ChEBI" id="CHEBI:60240"/>
        <label>1</label>
    </ligand>
</feature>
<feature type="binding site" evidence="3">
    <location>
        <position position="63"/>
    </location>
    <ligand>
        <name>a divalent metal cation</name>
        <dbReference type="ChEBI" id="CHEBI:60240"/>
        <label>1</label>
    </ligand>
</feature>
<dbReference type="Pfam" id="PF01784">
    <property type="entry name" value="DUF34_NIF3"/>
    <property type="match status" value="1"/>
</dbReference>
<dbReference type="NCBIfam" id="TIGR00486">
    <property type="entry name" value="YbgI_SA1388"/>
    <property type="match status" value="1"/>
</dbReference>
<comment type="caution">
    <text evidence="4">The sequence shown here is derived from an EMBL/GenBank/DDBJ whole genome shotgun (WGS) entry which is preliminary data.</text>
</comment>
<dbReference type="AlphaFoldDB" id="A0A7X9FTX1"/>
<keyword evidence="2 3" id="KW-0479">Metal-binding</keyword>
<dbReference type="GO" id="GO:0046872">
    <property type="term" value="F:metal ion binding"/>
    <property type="evidence" value="ECO:0007669"/>
    <property type="project" value="UniProtKB-KW"/>
</dbReference>
<dbReference type="Gene3D" id="3.40.1390.30">
    <property type="entry name" value="NIF3 (NGG1p interacting factor 3)-like"/>
    <property type="match status" value="2"/>
</dbReference>
<feature type="binding site" evidence="3">
    <location>
        <position position="103"/>
    </location>
    <ligand>
        <name>a divalent metal cation</name>
        <dbReference type="ChEBI" id="CHEBI:60240"/>
        <label>1</label>
    </ligand>
</feature>
<name>A0A7X9FTX1_9DELT</name>
<evidence type="ECO:0000313" key="5">
    <source>
        <dbReference type="Proteomes" id="UP000524246"/>
    </source>
</evidence>
<evidence type="ECO:0000256" key="3">
    <source>
        <dbReference type="PIRSR" id="PIRSR602678-1"/>
    </source>
</evidence>